<dbReference type="Pfam" id="PF00098">
    <property type="entry name" value="zf-CCHC"/>
    <property type="match status" value="2"/>
</dbReference>
<organism evidence="4 5">
    <name type="scientific">Corchorus capsularis</name>
    <name type="common">Jute</name>
    <dbReference type="NCBI Taxonomy" id="210143"/>
    <lineage>
        <taxon>Eukaryota</taxon>
        <taxon>Viridiplantae</taxon>
        <taxon>Streptophyta</taxon>
        <taxon>Embryophyta</taxon>
        <taxon>Tracheophyta</taxon>
        <taxon>Spermatophyta</taxon>
        <taxon>Magnoliopsida</taxon>
        <taxon>eudicotyledons</taxon>
        <taxon>Gunneridae</taxon>
        <taxon>Pentapetalae</taxon>
        <taxon>rosids</taxon>
        <taxon>malvids</taxon>
        <taxon>Malvales</taxon>
        <taxon>Malvaceae</taxon>
        <taxon>Grewioideae</taxon>
        <taxon>Apeibeae</taxon>
        <taxon>Corchorus</taxon>
    </lineage>
</organism>
<reference evidence="4 5" key="1">
    <citation type="submission" date="2013-09" db="EMBL/GenBank/DDBJ databases">
        <title>Corchorus capsularis genome sequencing.</title>
        <authorList>
            <person name="Alam M."/>
            <person name="Haque M.S."/>
            <person name="Islam M.S."/>
            <person name="Emdad E.M."/>
            <person name="Islam M.M."/>
            <person name="Ahmed B."/>
            <person name="Halim A."/>
            <person name="Hossen Q.M.M."/>
            <person name="Hossain M.Z."/>
            <person name="Ahmed R."/>
            <person name="Khan M.M."/>
            <person name="Islam R."/>
            <person name="Rashid M.M."/>
            <person name="Khan S.A."/>
            <person name="Rahman M.S."/>
            <person name="Alam M."/>
        </authorList>
    </citation>
    <scope>NUCLEOTIDE SEQUENCE [LARGE SCALE GENOMIC DNA]</scope>
    <source>
        <strain evidence="5">cv. CVL-1</strain>
        <tissue evidence="4">Whole seedling</tissue>
    </source>
</reference>
<dbReference type="PROSITE" id="PS50158">
    <property type="entry name" value="ZF_CCHC"/>
    <property type="match status" value="3"/>
</dbReference>
<dbReference type="OMA" id="GWIMDDP"/>
<dbReference type="PANTHER" id="PTHR46978">
    <property type="entry name" value="ZINC KNUCKLE (CCHC-TYPE) FAMILY PROTEIN"/>
    <property type="match status" value="1"/>
</dbReference>
<name>A0A1R3J232_COCAP</name>
<keyword evidence="1" id="KW-0863">Zinc-finger</keyword>
<dbReference type="OrthoDB" id="427960at2759"/>
<dbReference type="SUPFAM" id="SSF57756">
    <property type="entry name" value="Retrovirus zinc finger-like domains"/>
    <property type="match status" value="3"/>
</dbReference>
<protein>
    <submittedName>
        <fullName evidence="4">Zinc finger, CCHC-type</fullName>
    </submittedName>
</protein>
<dbReference type="GO" id="GO:0008270">
    <property type="term" value="F:zinc ion binding"/>
    <property type="evidence" value="ECO:0007669"/>
    <property type="project" value="UniProtKB-KW"/>
</dbReference>
<keyword evidence="1" id="KW-0862">Zinc</keyword>
<proteinExistence type="predicted"/>
<dbReference type="AlphaFoldDB" id="A0A1R3J232"/>
<evidence type="ECO:0000313" key="4">
    <source>
        <dbReference type="EMBL" id="OMO88881.1"/>
    </source>
</evidence>
<accession>A0A1R3J232</accession>
<feature type="region of interest" description="Disordered" evidence="2">
    <location>
        <begin position="344"/>
        <end position="375"/>
    </location>
</feature>
<dbReference type="Proteomes" id="UP000188268">
    <property type="component" value="Unassembled WGS sequence"/>
</dbReference>
<dbReference type="STRING" id="210143.A0A1R3J232"/>
<feature type="domain" description="CCHC-type" evidence="3">
    <location>
        <begin position="219"/>
        <end position="234"/>
    </location>
</feature>
<feature type="compositionally biased region" description="Basic and acidic residues" evidence="2">
    <location>
        <begin position="354"/>
        <end position="372"/>
    </location>
</feature>
<keyword evidence="1" id="KW-0479">Metal-binding</keyword>
<comment type="caution">
    <text evidence="4">The sequence shown here is derived from an EMBL/GenBank/DDBJ whole genome shotgun (WGS) entry which is preliminary data.</text>
</comment>
<dbReference type="EMBL" id="AWWV01008878">
    <property type="protein sequence ID" value="OMO88881.1"/>
    <property type="molecule type" value="Genomic_DNA"/>
</dbReference>
<dbReference type="InterPro" id="IPR001878">
    <property type="entry name" value="Znf_CCHC"/>
</dbReference>
<evidence type="ECO:0000313" key="5">
    <source>
        <dbReference type="Proteomes" id="UP000188268"/>
    </source>
</evidence>
<feature type="region of interest" description="Disordered" evidence="2">
    <location>
        <begin position="417"/>
        <end position="512"/>
    </location>
</feature>
<feature type="domain" description="CCHC-type" evidence="3">
    <location>
        <begin position="177"/>
        <end position="192"/>
    </location>
</feature>
<keyword evidence="5" id="KW-1185">Reference proteome</keyword>
<dbReference type="PANTHER" id="PTHR46978:SF1">
    <property type="entry name" value="ZINC KNUCKLE (CCHC-TYPE) FAMILY PROTEIN"/>
    <property type="match status" value="1"/>
</dbReference>
<dbReference type="Gene3D" id="4.10.60.10">
    <property type="entry name" value="Zinc finger, CCHC-type"/>
    <property type="match status" value="3"/>
</dbReference>
<feature type="compositionally biased region" description="Polar residues" evidence="2">
    <location>
        <begin position="502"/>
        <end position="512"/>
    </location>
</feature>
<sequence>MQRGKLLNFEFEDDESGPLDSKPIAELSSDDDEANEDLSLKIVEKALLMKAAKLNENKESASDDGDVVPGVNLASLSSPEAEIDVAGTSGVGDEVADLDLKSKKVVKRKKKKTKVAKDIITDDGNKTEMIKKVETVEEAAVGSLDPNAVDISDNIVLRKLLRGPRYFDPPDSGWQTCYNCGEEGHMAVNCPSASKRKKPCFICGSLEHGVRQCSKAQDCFICKKSGHRAKDCPDKHKSGSKNSKICLRCGDSGHEMFSCKRDYSYDDLKDLRCYICKNFGHLCCVNFVDTSSREVSCYRCGQLGHTGLSCGKSHGLTNETSDNGSPSLCFKCGEGGHFVGRKYRESSTPKVRSRRENKDIWGYKSAPRDHGKSPKRKTFLYEEDDDFFGYKSVPNGHGKSPKRKTFMYDENDDFFGYKSAPHDHGKSPKRKKLQYEEKGHSTPRQIKQRGGWIAEDPEEFSHRKSKRNHWSSPSTPSYDGRMKSITSSGRTSGSQSSKQNSHRYSASRFNNFGNNVPGTNYHWW</sequence>
<feature type="domain" description="CCHC-type" evidence="3">
    <location>
        <begin position="297"/>
        <end position="310"/>
    </location>
</feature>
<feature type="region of interest" description="Disordered" evidence="2">
    <location>
        <begin position="1"/>
        <end position="34"/>
    </location>
</feature>
<dbReference type="InterPro" id="IPR036875">
    <property type="entry name" value="Znf_CCHC_sf"/>
</dbReference>
<gene>
    <name evidence="4" type="ORF">CCACVL1_08143</name>
</gene>
<evidence type="ECO:0000256" key="2">
    <source>
        <dbReference type="SAM" id="MobiDB-lite"/>
    </source>
</evidence>
<dbReference type="GO" id="GO:0003676">
    <property type="term" value="F:nucleic acid binding"/>
    <property type="evidence" value="ECO:0007669"/>
    <property type="project" value="InterPro"/>
</dbReference>
<dbReference type="Gramene" id="OMO88881">
    <property type="protein sequence ID" value="OMO88881"/>
    <property type="gene ID" value="CCACVL1_08143"/>
</dbReference>
<dbReference type="SMART" id="SM00343">
    <property type="entry name" value="ZnF_C2HC"/>
    <property type="match status" value="6"/>
</dbReference>
<evidence type="ECO:0000256" key="1">
    <source>
        <dbReference type="PROSITE-ProRule" id="PRU00047"/>
    </source>
</evidence>
<evidence type="ECO:0000259" key="3">
    <source>
        <dbReference type="PROSITE" id="PS50158"/>
    </source>
</evidence>
<feature type="compositionally biased region" description="Low complexity" evidence="2">
    <location>
        <begin position="483"/>
        <end position="499"/>
    </location>
</feature>